<accession>A0A413T456</accession>
<dbReference type="InterPro" id="IPR040690">
    <property type="entry name" value="FtsX_ECD"/>
</dbReference>
<gene>
    <name evidence="14" type="ORF">DW921_02640</name>
</gene>
<evidence type="ECO:0000313" key="14">
    <source>
        <dbReference type="EMBL" id="RHA78361.1"/>
    </source>
</evidence>
<dbReference type="PIRSF" id="PIRSF003097">
    <property type="entry name" value="FtsX"/>
    <property type="match status" value="1"/>
</dbReference>
<feature type="domain" description="FtsX extracellular" evidence="13">
    <location>
        <begin position="50"/>
        <end position="142"/>
    </location>
</feature>
<evidence type="ECO:0000256" key="1">
    <source>
        <dbReference type="ARBA" id="ARBA00004651"/>
    </source>
</evidence>
<keyword evidence="9 10" id="KW-0131">Cell cycle</keyword>
<dbReference type="PANTHER" id="PTHR47755">
    <property type="entry name" value="CELL DIVISION PROTEIN FTSX"/>
    <property type="match status" value="1"/>
</dbReference>
<dbReference type="GO" id="GO:0051301">
    <property type="term" value="P:cell division"/>
    <property type="evidence" value="ECO:0007669"/>
    <property type="project" value="UniProtKB-KW"/>
</dbReference>
<feature type="transmembrane region" description="Helical" evidence="11">
    <location>
        <begin position="215"/>
        <end position="239"/>
    </location>
</feature>
<protein>
    <recommendedName>
        <fullName evidence="3 10">Cell division protein FtsX</fullName>
    </recommendedName>
</protein>
<dbReference type="InterPro" id="IPR004513">
    <property type="entry name" value="FtsX"/>
</dbReference>
<proteinExistence type="inferred from homology"/>
<feature type="domain" description="ABC3 transporter permease C-terminal" evidence="12">
    <location>
        <begin position="166"/>
        <end position="280"/>
    </location>
</feature>
<dbReference type="PANTHER" id="PTHR47755:SF1">
    <property type="entry name" value="CELL DIVISION PROTEIN FTSX"/>
    <property type="match status" value="1"/>
</dbReference>
<dbReference type="InterPro" id="IPR003838">
    <property type="entry name" value="ABC3_permease_C"/>
</dbReference>
<feature type="transmembrane region" description="Helical" evidence="11">
    <location>
        <begin position="251"/>
        <end position="275"/>
    </location>
</feature>
<evidence type="ECO:0000256" key="3">
    <source>
        <dbReference type="ARBA" id="ARBA00021907"/>
    </source>
</evidence>
<evidence type="ECO:0000256" key="4">
    <source>
        <dbReference type="ARBA" id="ARBA00022475"/>
    </source>
</evidence>
<dbReference type="AlphaFoldDB" id="A0A413T456"/>
<comment type="subcellular location">
    <subcellularLocation>
        <location evidence="1">Cell membrane</location>
        <topology evidence="1">Multi-pass membrane protein</topology>
    </subcellularLocation>
</comment>
<evidence type="ECO:0000259" key="13">
    <source>
        <dbReference type="Pfam" id="PF18075"/>
    </source>
</evidence>
<evidence type="ECO:0000256" key="6">
    <source>
        <dbReference type="ARBA" id="ARBA00022692"/>
    </source>
</evidence>
<evidence type="ECO:0000259" key="12">
    <source>
        <dbReference type="Pfam" id="PF02687"/>
    </source>
</evidence>
<evidence type="ECO:0000256" key="5">
    <source>
        <dbReference type="ARBA" id="ARBA00022618"/>
    </source>
</evidence>
<evidence type="ECO:0000256" key="2">
    <source>
        <dbReference type="ARBA" id="ARBA00007379"/>
    </source>
</evidence>
<sequence length="288" mass="32112">MSKKSGSFFDMQFVTSSISTMLVLLLLGLVVFLVLTANNLSVYVRENIAFSVVLSDDMREADILALQKQLNKEPYVKQTNYISKDQALKEQTEAMGTDPAEFLGYNPFSASIEIKLNADYANSDSIHLIEQELMGKKNILEVNYPQDLIDSVNRNLRKASLFLLGLAALLTLISFALINNTIRLTVYSKRFLIHTMKLVGASRSFIRKPFLARNVWIGLLAAALADAALMVMAWLLVGYEPGLLQVITPSVMLTVMGVVLIFGILITTLCAWISINKYLGLKTEELYK</sequence>
<evidence type="ECO:0000313" key="15">
    <source>
        <dbReference type="Proteomes" id="UP000283855"/>
    </source>
</evidence>
<evidence type="ECO:0000256" key="10">
    <source>
        <dbReference type="PIRNR" id="PIRNR003097"/>
    </source>
</evidence>
<organism evidence="14 15">
    <name type="scientific">Phocaeicola coprophilus</name>
    <dbReference type="NCBI Taxonomy" id="387090"/>
    <lineage>
        <taxon>Bacteria</taxon>
        <taxon>Pseudomonadati</taxon>
        <taxon>Bacteroidota</taxon>
        <taxon>Bacteroidia</taxon>
        <taxon>Bacteroidales</taxon>
        <taxon>Bacteroidaceae</taxon>
        <taxon>Phocaeicola</taxon>
    </lineage>
</organism>
<keyword evidence="4 10" id="KW-1003">Cell membrane</keyword>
<reference evidence="14 15" key="1">
    <citation type="submission" date="2018-08" db="EMBL/GenBank/DDBJ databases">
        <title>A genome reference for cultivated species of the human gut microbiota.</title>
        <authorList>
            <person name="Zou Y."/>
            <person name="Xue W."/>
            <person name="Luo G."/>
        </authorList>
    </citation>
    <scope>NUCLEOTIDE SEQUENCE [LARGE SCALE GENOMIC DNA]</scope>
    <source>
        <strain evidence="14 15">AM42-38</strain>
    </source>
</reference>
<keyword evidence="6 11" id="KW-0812">Transmembrane</keyword>
<dbReference type="Gene3D" id="3.30.70.3040">
    <property type="match status" value="1"/>
</dbReference>
<evidence type="ECO:0000256" key="9">
    <source>
        <dbReference type="ARBA" id="ARBA00023306"/>
    </source>
</evidence>
<dbReference type="RefSeq" id="WP_022277803.1">
    <property type="nucleotide sequence ID" value="NZ_CABJGD010000003.1"/>
</dbReference>
<evidence type="ECO:0000256" key="8">
    <source>
        <dbReference type="ARBA" id="ARBA00023136"/>
    </source>
</evidence>
<keyword evidence="7 11" id="KW-1133">Transmembrane helix</keyword>
<dbReference type="Proteomes" id="UP000283855">
    <property type="component" value="Unassembled WGS sequence"/>
</dbReference>
<feature type="transmembrane region" description="Helical" evidence="11">
    <location>
        <begin position="161"/>
        <end position="182"/>
    </location>
</feature>
<keyword evidence="5 10" id="KW-0132">Cell division</keyword>
<name>A0A413T456_9BACT</name>
<evidence type="ECO:0000256" key="7">
    <source>
        <dbReference type="ARBA" id="ARBA00022989"/>
    </source>
</evidence>
<dbReference type="GO" id="GO:0005886">
    <property type="term" value="C:plasma membrane"/>
    <property type="evidence" value="ECO:0007669"/>
    <property type="project" value="UniProtKB-SubCell"/>
</dbReference>
<dbReference type="Pfam" id="PF02687">
    <property type="entry name" value="FtsX"/>
    <property type="match status" value="1"/>
</dbReference>
<keyword evidence="8 10" id="KW-0472">Membrane</keyword>
<comment type="similarity">
    <text evidence="2 10">Belongs to the ABC-4 integral membrane protein family. FtsX subfamily.</text>
</comment>
<dbReference type="Pfam" id="PF18075">
    <property type="entry name" value="FtsX_ECD"/>
    <property type="match status" value="1"/>
</dbReference>
<evidence type="ECO:0000256" key="11">
    <source>
        <dbReference type="SAM" id="Phobius"/>
    </source>
</evidence>
<dbReference type="EMBL" id="QSFT01000003">
    <property type="protein sequence ID" value="RHA78361.1"/>
    <property type="molecule type" value="Genomic_DNA"/>
</dbReference>
<comment type="caution">
    <text evidence="14">The sequence shown here is derived from an EMBL/GenBank/DDBJ whole genome shotgun (WGS) entry which is preliminary data.</text>
</comment>